<dbReference type="AlphaFoldDB" id="A0A9P5XW76"/>
<feature type="compositionally biased region" description="Low complexity" evidence="1">
    <location>
        <begin position="1117"/>
        <end position="1126"/>
    </location>
</feature>
<evidence type="ECO:0000313" key="3">
    <source>
        <dbReference type="Proteomes" id="UP000807353"/>
    </source>
</evidence>
<gene>
    <name evidence="2" type="ORF">BDZ94DRAFT_1314761</name>
</gene>
<feature type="compositionally biased region" description="Low complexity" evidence="1">
    <location>
        <begin position="202"/>
        <end position="239"/>
    </location>
</feature>
<reference evidence="2" key="1">
    <citation type="submission" date="2020-11" db="EMBL/GenBank/DDBJ databases">
        <authorList>
            <consortium name="DOE Joint Genome Institute"/>
            <person name="Ahrendt S."/>
            <person name="Riley R."/>
            <person name="Andreopoulos W."/>
            <person name="Labutti K."/>
            <person name="Pangilinan J."/>
            <person name="Ruiz-Duenas F.J."/>
            <person name="Barrasa J.M."/>
            <person name="Sanchez-Garcia M."/>
            <person name="Camarero S."/>
            <person name="Miyauchi S."/>
            <person name="Serrano A."/>
            <person name="Linde D."/>
            <person name="Babiker R."/>
            <person name="Drula E."/>
            <person name="Ayuso-Fernandez I."/>
            <person name="Pacheco R."/>
            <person name="Padilla G."/>
            <person name="Ferreira P."/>
            <person name="Barriuso J."/>
            <person name="Kellner H."/>
            <person name="Castanera R."/>
            <person name="Alfaro M."/>
            <person name="Ramirez L."/>
            <person name="Pisabarro A.G."/>
            <person name="Kuo A."/>
            <person name="Tritt A."/>
            <person name="Lipzen A."/>
            <person name="He G."/>
            <person name="Yan M."/>
            <person name="Ng V."/>
            <person name="Cullen D."/>
            <person name="Martin F."/>
            <person name="Rosso M.-N."/>
            <person name="Henrissat B."/>
            <person name="Hibbett D."/>
            <person name="Martinez A.T."/>
            <person name="Grigoriev I.V."/>
        </authorList>
    </citation>
    <scope>NUCLEOTIDE SEQUENCE</scope>
    <source>
        <strain evidence="2">CBS 247.69</strain>
    </source>
</reference>
<feature type="compositionally biased region" description="Basic and acidic residues" evidence="1">
    <location>
        <begin position="159"/>
        <end position="169"/>
    </location>
</feature>
<feature type="compositionally biased region" description="Basic residues" evidence="1">
    <location>
        <begin position="1127"/>
        <end position="1148"/>
    </location>
</feature>
<feature type="compositionally biased region" description="Pro residues" evidence="1">
    <location>
        <begin position="273"/>
        <end position="285"/>
    </location>
</feature>
<feature type="region of interest" description="Disordered" evidence="1">
    <location>
        <begin position="829"/>
        <end position="848"/>
    </location>
</feature>
<sequence>MAIEDSNVPSSSPSPLRRSARRLSDAQRPPTPVSTHKTKLTTSTNAHIAANSPGKQSPLAYTDSRRAKVSSPTLRENSRKREPPPSSPRASRAEKRRRLGSMVLPPSSPSPPTPVHVHTHALRKRKISTPVPPSDSHPSPGAGSSKRRKENAYKSPGRVTDEKDSKDTTRPTTRVLGCENPPVLGAKDQQSQDRSARRRSLRLNFPLSSASTSKSAPTSSSKPPLTPTSPLTSIPSAPARDNLFSQPPPPRKRGRPSKRLSGPPPSRTLVTSPPRPPPSPLPPTSAPTSPHTSPILSPTSPTSVPPSPFLLPLIAPTPLRRSTRLSLSITSSMKTSVGLRRPPTPGPPFEAGGTITGRGIVRPPTPRPPFEAGPHIPSPPQANVKKTASPLASEVVATLESAPPLMTPATRVLTPIPILPTLTTTSDACPECDPPSPIPLQVPADTQTAPKAKSEPEPELESERMAVVEPAILPSVGLVGPAVPPNAGTPGTGVVPPPSPTSPLTPTSPPSPRALPTPIVKAETEEIPATPHLPAAALPLPVSGRGQVPNLQIQIPEVDYTMLGPEQQHQQDLYRDQNQQQHHEQMQDESYHMQEQGQGQHEGQSQGQELHQQQQQPQIPWWEQPLHIEKDWTLWEVACRLRVWEIQKRYTPRTIRSVVAQEANDFYSTHGWRAPPHTHGHTHKHGHGSGPSSAEGSGSGGSGSEDWSEYESEFSDEDEDEDDEDDVGGAGDEWGDDPDAEGEPDPEVFPTFEEDDPSFNAELSSPTRSFGPEDGTAVGVGAGPSPGMMSAFYVPPSPVLDGMEGLTDRLGSGPAEGYAKDLALVARSPETPGPSQGVYGGQPHVQEPLLPLPPPRLGSIRVHALRQMEIGLAPFVGRGTPVHKGRAEEWATGKVGSSRLGEEVRGRSRERARWEGERWMDMNVDAGAGTTDMRMGMGESKNGLVLPGEPGPCSNGIGNVNMNGSLGVGAGFNTEPGEWEAFLESLERDGGASVVASANASVSGGGEGAGQMMDVECLVGDGCAPMSMSLPMPMSVPMPMQQNDLMGPGLGMNMNMNMSMVSPNGSSAGGGVGGGVDGMGMFGMGFGVGMGIGMAVGLGVGAGGAGIGWFGPEGEHQQQQQSQTGHSHSHIQHPHQHHHTHSHYHSHSHQLSPPVSPTSPVTPGFVLDGFDQPTSTLSFALG</sequence>
<evidence type="ECO:0000256" key="1">
    <source>
        <dbReference type="SAM" id="MobiDB-lite"/>
    </source>
</evidence>
<feature type="region of interest" description="Disordered" evidence="1">
    <location>
        <begin position="482"/>
        <end position="514"/>
    </location>
</feature>
<feature type="compositionally biased region" description="Basic residues" evidence="1">
    <location>
        <begin position="117"/>
        <end position="127"/>
    </location>
</feature>
<feature type="compositionally biased region" description="Acidic residues" evidence="1">
    <location>
        <begin position="706"/>
        <end position="757"/>
    </location>
</feature>
<feature type="compositionally biased region" description="Pro residues" evidence="1">
    <location>
        <begin position="495"/>
        <end position="514"/>
    </location>
</feature>
<feature type="compositionally biased region" description="Low complexity" evidence="1">
    <location>
        <begin position="1149"/>
        <end position="1163"/>
    </location>
</feature>
<feature type="compositionally biased region" description="Low complexity" evidence="1">
    <location>
        <begin position="594"/>
        <end position="617"/>
    </location>
</feature>
<feature type="compositionally biased region" description="Basic and acidic residues" evidence="1">
    <location>
        <begin position="900"/>
        <end position="909"/>
    </location>
</feature>
<organism evidence="2 3">
    <name type="scientific">Collybia nuda</name>
    <dbReference type="NCBI Taxonomy" id="64659"/>
    <lineage>
        <taxon>Eukaryota</taxon>
        <taxon>Fungi</taxon>
        <taxon>Dikarya</taxon>
        <taxon>Basidiomycota</taxon>
        <taxon>Agaricomycotina</taxon>
        <taxon>Agaricomycetes</taxon>
        <taxon>Agaricomycetidae</taxon>
        <taxon>Agaricales</taxon>
        <taxon>Tricholomatineae</taxon>
        <taxon>Clitocybaceae</taxon>
        <taxon>Collybia</taxon>
    </lineage>
</organism>
<dbReference type="EMBL" id="MU150400">
    <property type="protein sequence ID" value="KAF9456851.1"/>
    <property type="molecule type" value="Genomic_DNA"/>
</dbReference>
<feature type="region of interest" description="Disordered" evidence="1">
    <location>
        <begin position="568"/>
        <end position="617"/>
    </location>
</feature>
<evidence type="ECO:0000313" key="2">
    <source>
        <dbReference type="EMBL" id="KAF9456851.1"/>
    </source>
</evidence>
<comment type="caution">
    <text evidence="2">The sequence shown here is derived from an EMBL/GenBank/DDBJ whole genome shotgun (WGS) entry which is preliminary data.</text>
</comment>
<feature type="region of interest" description="Disordered" evidence="1">
    <location>
        <begin position="1"/>
        <end position="306"/>
    </location>
</feature>
<feature type="region of interest" description="Disordered" evidence="1">
    <location>
        <begin position="427"/>
        <end position="462"/>
    </location>
</feature>
<feature type="compositionally biased region" description="Low complexity" evidence="1">
    <location>
        <begin position="568"/>
        <end position="580"/>
    </location>
</feature>
<accession>A0A9P5XW76</accession>
<feature type="compositionally biased region" description="Basic residues" evidence="1">
    <location>
        <begin position="676"/>
        <end position="687"/>
    </location>
</feature>
<feature type="region of interest" description="Disordered" evidence="1">
    <location>
        <begin position="670"/>
        <end position="777"/>
    </location>
</feature>
<feature type="compositionally biased region" description="Basic and acidic residues" evidence="1">
    <location>
        <begin position="452"/>
        <end position="462"/>
    </location>
</feature>
<proteinExistence type="predicted"/>
<feature type="region of interest" description="Disordered" evidence="1">
    <location>
        <begin position="1109"/>
        <end position="1167"/>
    </location>
</feature>
<name>A0A9P5XW76_9AGAR</name>
<feature type="region of interest" description="Disordered" evidence="1">
    <location>
        <begin position="333"/>
        <end position="360"/>
    </location>
</feature>
<protein>
    <submittedName>
        <fullName evidence="2">Uncharacterized protein</fullName>
    </submittedName>
</protein>
<feature type="compositionally biased region" description="Low complexity" evidence="1">
    <location>
        <begin position="286"/>
        <end position="302"/>
    </location>
</feature>
<dbReference type="Proteomes" id="UP000807353">
    <property type="component" value="Unassembled WGS sequence"/>
</dbReference>
<feature type="compositionally biased region" description="Low complexity" evidence="1">
    <location>
        <begin position="482"/>
        <end position="494"/>
    </location>
</feature>
<feature type="compositionally biased region" description="Basic and acidic residues" evidence="1">
    <location>
        <begin position="581"/>
        <end position="592"/>
    </location>
</feature>
<feature type="region of interest" description="Disordered" evidence="1">
    <location>
        <begin position="886"/>
        <end position="909"/>
    </location>
</feature>
<keyword evidence="3" id="KW-1185">Reference proteome</keyword>
<dbReference type="OrthoDB" id="3068412at2759"/>